<organism evidence="1 2">
    <name type="scientific">Oryza meyeriana var. granulata</name>
    <dbReference type="NCBI Taxonomy" id="110450"/>
    <lineage>
        <taxon>Eukaryota</taxon>
        <taxon>Viridiplantae</taxon>
        <taxon>Streptophyta</taxon>
        <taxon>Embryophyta</taxon>
        <taxon>Tracheophyta</taxon>
        <taxon>Spermatophyta</taxon>
        <taxon>Magnoliopsida</taxon>
        <taxon>Liliopsida</taxon>
        <taxon>Poales</taxon>
        <taxon>Poaceae</taxon>
        <taxon>BOP clade</taxon>
        <taxon>Oryzoideae</taxon>
        <taxon>Oryzeae</taxon>
        <taxon>Oryzinae</taxon>
        <taxon>Oryza</taxon>
        <taxon>Oryza meyeriana</taxon>
    </lineage>
</organism>
<protein>
    <submittedName>
        <fullName evidence="1">Uncharacterized protein</fullName>
    </submittedName>
</protein>
<dbReference type="EMBL" id="SPHZ02000001">
    <property type="protein sequence ID" value="KAF0933142.1"/>
    <property type="molecule type" value="Genomic_DNA"/>
</dbReference>
<keyword evidence="2" id="KW-1185">Reference proteome</keyword>
<name>A0A6G1F8L0_9ORYZ</name>
<dbReference type="Proteomes" id="UP000479710">
    <property type="component" value="Unassembled WGS sequence"/>
</dbReference>
<evidence type="ECO:0000313" key="2">
    <source>
        <dbReference type="Proteomes" id="UP000479710"/>
    </source>
</evidence>
<reference evidence="1 2" key="1">
    <citation type="submission" date="2019-11" db="EMBL/GenBank/DDBJ databases">
        <title>Whole genome sequence of Oryza granulata.</title>
        <authorList>
            <person name="Li W."/>
        </authorList>
    </citation>
    <scope>NUCLEOTIDE SEQUENCE [LARGE SCALE GENOMIC DNA]</scope>
    <source>
        <strain evidence="2">cv. Menghai</strain>
        <tissue evidence="1">Leaf</tissue>
    </source>
</reference>
<comment type="caution">
    <text evidence="1">The sequence shown here is derived from an EMBL/GenBank/DDBJ whole genome shotgun (WGS) entry which is preliminary data.</text>
</comment>
<evidence type="ECO:0000313" key="1">
    <source>
        <dbReference type="EMBL" id="KAF0933142.1"/>
    </source>
</evidence>
<gene>
    <name evidence="1" type="ORF">E2562_014132</name>
</gene>
<dbReference type="AlphaFoldDB" id="A0A6G1F8L0"/>
<proteinExistence type="predicted"/>
<sequence length="86" mass="9448">MGFGTCAPAAGREVWRGGEIFLAAASCVPCGHLTKRIPGRERRARDGARKTIDPIGRARGSGERASAWAVLARKADKWWFWPKRLA</sequence>
<accession>A0A6G1F8L0</accession>